<proteinExistence type="predicted"/>
<accession>A0A2M8P2V0</accession>
<comment type="caution">
    <text evidence="2">The sequence shown here is derived from an EMBL/GenBank/DDBJ whole genome shotgun (WGS) entry which is preliminary data.</text>
</comment>
<dbReference type="Proteomes" id="UP000228921">
    <property type="component" value="Unassembled WGS sequence"/>
</dbReference>
<dbReference type="InterPro" id="IPR010298">
    <property type="entry name" value="YacP-like"/>
</dbReference>
<keyword evidence="1" id="KW-0175">Coiled coil</keyword>
<dbReference type="EMBL" id="PGTK01000002">
    <property type="protein sequence ID" value="PJF31869.1"/>
    <property type="molecule type" value="Genomic_DNA"/>
</dbReference>
<name>A0A2M8P2V0_9CHLR</name>
<reference evidence="2 3" key="1">
    <citation type="submission" date="2017-11" db="EMBL/GenBank/DDBJ databases">
        <title>Evolution of Phototrophy in the Chloroflexi Phylum Driven by Horizontal Gene Transfer.</title>
        <authorList>
            <person name="Ward L.M."/>
            <person name="Hemp J."/>
            <person name="Shih P.M."/>
            <person name="Mcglynn S.E."/>
            <person name="Fischer W."/>
        </authorList>
    </citation>
    <scope>NUCLEOTIDE SEQUENCE [LARGE SCALE GENOMIC DNA]</scope>
    <source>
        <strain evidence="2">CP2_2F</strain>
    </source>
</reference>
<evidence type="ECO:0000313" key="2">
    <source>
        <dbReference type="EMBL" id="PJF31869.1"/>
    </source>
</evidence>
<dbReference type="Pfam" id="PF05991">
    <property type="entry name" value="NYN_YacP"/>
    <property type="match status" value="1"/>
</dbReference>
<evidence type="ECO:0000256" key="1">
    <source>
        <dbReference type="SAM" id="Coils"/>
    </source>
</evidence>
<dbReference type="AlphaFoldDB" id="A0A2M8P2V0"/>
<evidence type="ECO:0000313" key="3">
    <source>
        <dbReference type="Proteomes" id="UP000228921"/>
    </source>
</evidence>
<sequence>MWLIDGHNLIGQLQDLSLDDPHDEAKLTMAIKRYCMRAQCKATVIFDNGLPGGFSRELSNSDVSVYFAPPRTKADHILMQRAKELHHLPNFVLVTSDRQITRLAYAYGIETMPSEEFALLLGFRPVEVPPEAPDKPKRIKIVYEKDPNPYVSPQEIAYWLPIFKRRLQEARAAKAAAEQAERERLRAERLARKRAAEEERLRKKKRPS</sequence>
<organism evidence="2 3">
    <name type="scientific">Candidatus Thermofonsia Clade 1 bacterium</name>
    <dbReference type="NCBI Taxonomy" id="2364210"/>
    <lineage>
        <taxon>Bacteria</taxon>
        <taxon>Bacillati</taxon>
        <taxon>Chloroflexota</taxon>
        <taxon>Candidatus Thermofontia</taxon>
        <taxon>Candidatus Thermofonsia Clade 1</taxon>
    </lineage>
</organism>
<evidence type="ECO:0008006" key="4">
    <source>
        <dbReference type="Google" id="ProtNLM"/>
    </source>
</evidence>
<protein>
    <recommendedName>
        <fullName evidence="4">YacP-like NYN domain protein</fullName>
    </recommendedName>
</protein>
<gene>
    <name evidence="2" type="ORF">CUN51_02700</name>
</gene>
<feature type="coiled-coil region" evidence="1">
    <location>
        <begin position="163"/>
        <end position="200"/>
    </location>
</feature>